<evidence type="ECO:0000256" key="3">
    <source>
        <dbReference type="ARBA" id="ARBA00022452"/>
    </source>
</evidence>
<keyword evidence="16" id="KW-1185">Reference proteome</keyword>
<evidence type="ECO:0000259" key="13">
    <source>
        <dbReference type="Pfam" id="PF00593"/>
    </source>
</evidence>
<keyword evidence="5 12" id="KW-0732">Signal</keyword>
<evidence type="ECO:0000313" key="15">
    <source>
        <dbReference type="EMBL" id="MBS7812092.1"/>
    </source>
</evidence>
<dbReference type="InterPro" id="IPR037066">
    <property type="entry name" value="Plug_dom_sf"/>
</dbReference>
<dbReference type="PROSITE" id="PS52016">
    <property type="entry name" value="TONB_DEPENDENT_REC_3"/>
    <property type="match status" value="1"/>
</dbReference>
<evidence type="ECO:0000256" key="6">
    <source>
        <dbReference type="ARBA" id="ARBA00023077"/>
    </source>
</evidence>
<accession>A0ABS5QGN0</accession>
<dbReference type="CDD" id="cd01347">
    <property type="entry name" value="ligand_gated_channel"/>
    <property type="match status" value="1"/>
</dbReference>
<name>A0ABS5QGN0_9PROT</name>
<keyword evidence="3 10" id="KW-1134">Transmembrane beta strand</keyword>
<dbReference type="EMBL" id="JAHCDA010000002">
    <property type="protein sequence ID" value="MBS7812092.1"/>
    <property type="molecule type" value="Genomic_DNA"/>
</dbReference>
<keyword evidence="6 11" id="KW-0798">TonB box</keyword>
<dbReference type="PANTHER" id="PTHR30069:SF29">
    <property type="entry name" value="HEMOGLOBIN AND HEMOGLOBIN-HAPTOGLOBIN-BINDING PROTEIN 1-RELATED"/>
    <property type="match status" value="1"/>
</dbReference>
<comment type="subcellular location">
    <subcellularLocation>
        <location evidence="1 10">Cell outer membrane</location>
        <topology evidence="1 10">Multi-pass membrane protein</topology>
    </subcellularLocation>
</comment>
<evidence type="ECO:0000256" key="8">
    <source>
        <dbReference type="ARBA" id="ARBA00023170"/>
    </source>
</evidence>
<evidence type="ECO:0000313" key="16">
    <source>
        <dbReference type="Proteomes" id="UP000766336"/>
    </source>
</evidence>
<evidence type="ECO:0000256" key="4">
    <source>
        <dbReference type="ARBA" id="ARBA00022692"/>
    </source>
</evidence>
<evidence type="ECO:0000256" key="2">
    <source>
        <dbReference type="ARBA" id="ARBA00022448"/>
    </source>
</evidence>
<keyword evidence="4 10" id="KW-0812">Transmembrane</keyword>
<keyword evidence="9 10" id="KW-0998">Cell outer membrane</keyword>
<dbReference type="InterPro" id="IPR012910">
    <property type="entry name" value="Plug_dom"/>
</dbReference>
<reference evidence="15 16" key="1">
    <citation type="submission" date="2021-05" db="EMBL/GenBank/DDBJ databases">
        <title>Roseococcus sp. XZZS9, whole genome shotgun sequencing project.</title>
        <authorList>
            <person name="Zhao G."/>
            <person name="Shen L."/>
        </authorList>
    </citation>
    <scope>NUCLEOTIDE SEQUENCE [LARGE SCALE GENOMIC DNA]</scope>
    <source>
        <strain evidence="15 16">XZZS9</strain>
    </source>
</reference>
<evidence type="ECO:0000256" key="12">
    <source>
        <dbReference type="SAM" id="SignalP"/>
    </source>
</evidence>
<dbReference type="Proteomes" id="UP000766336">
    <property type="component" value="Unassembled WGS sequence"/>
</dbReference>
<comment type="caution">
    <text evidence="15">The sequence shown here is derived from an EMBL/GenBank/DDBJ whole genome shotgun (WGS) entry which is preliminary data.</text>
</comment>
<keyword evidence="8 15" id="KW-0675">Receptor</keyword>
<dbReference type="PANTHER" id="PTHR30069">
    <property type="entry name" value="TONB-DEPENDENT OUTER MEMBRANE RECEPTOR"/>
    <property type="match status" value="1"/>
</dbReference>
<keyword evidence="7 10" id="KW-0472">Membrane</keyword>
<evidence type="ECO:0000256" key="1">
    <source>
        <dbReference type="ARBA" id="ARBA00004571"/>
    </source>
</evidence>
<feature type="chain" id="PRO_5045718008" evidence="12">
    <location>
        <begin position="20"/>
        <end position="648"/>
    </location>
</feature>
<evidence type="ECO:0000256" key="5">
    <source>
        <dbReference type="ARBA" id="ARBA00022729"/>
    </source>
</evidence>
<protein>
    <submittedName>
        <fullName evidence="15">TonB-dependent receptor</fullName>
    </submittedName>
</protein>
<sequence length="648" mass="70884">MPHARYALALLLGTTQVAAAQTALDRQADTAPAARAASTSVPLPELTVIETRTPVPLSHVGSSVTIITGEELRERQIIQVIDALREVPGLAVSQTGPRGGLGQVRIRGGEGNHTLVLLDGVKMNEPNNNEFDMSQLTTNEIERIEVIRGPQSMVYGAEAAGGVISITTRRGEAGRPRVNASIEGGSFGTTNLRGSVSGGGERYDYNLYGGRFATAGTVTAPGGREDDGYRNYTVGARAGVRVTDNLRIDGTFRHTGSRGDTDGQSYVTGLAIDTLDNYRASSTVGRGTATLNLFDGRLENILTLSGGAFERESRLANRLQSRTNTDRLRTEYQANIRLFPNAVTTIGFDWQRETNRQLLFGTLQRFVAPDVQNTGFWAQQQIDLFDRLSLTGGVRHDENDFFGGATTYRFTAAYRIPAWGTKFRGSYGTGFAPPSFGEMYFVPSASFIPNPNLRPERTRGWELGVDQEFLNRRVILGATYFHNRVEDFIAFDTGNFPFRLNNIGVNEAQGMELTARVEPTSWATISASYTLTDSSIVSSVTPSQNGLQLVRRPRNAASLNVTLRPVEQARINFGLVYNGTMQDSFFGTGGGRRTLSPYTLARIAVSYRIMPQVEVVGRIENAFNQRYQEVYGFQPPGRAAYGGVRVSF</sequence>
<dbReference type="InterPro" id="IPR000531">
    <property type="entry name" value="Beta-barrel_TonB"/>
</dbReference>
<comment type="similarity">
    <text evidence="10 11">Belongs to the TonB-dependent receptor family.</text>
</comment>
<evidence type="ECO:0000259" key="14">
    <source>
        <dbReference type="Pfam" id="PF07715"/>
    </source>
</evidence>
<dbReference type="RefSeq" id="WP_213670728.1">
    <property type="nucleotide sequence ID" value="NZ_JAHCDA010000002.1"/>
</dbReference>
<evidence type="ECO:0000256" key="9">
    <source>
        <dbReference type="ARBA" id="ARBA00023237"/>
    </source>
</evidence>
<feature type="domain" description="TonB-dependent receptor-like beta-barrel" evidence="13">
    <location>
        <begin position="205"/>
        <end position="621"/>
    </location>
</feature>
<dbReference type="Gene3D" id="2.170.130.10">
    <property type="entry name" value="TonB-dependent receptor, plug domain"/>
    <property type="match status" value="1"/>
</dbReference>
<feature type="domain" description="TonB-dependent receptor plug" evidence="14">
    <location>
        <begin position="58"/>
        <end position="163"/>
    </location>
</feature>
<evidence type="ECO:0000256" key="11">
    <source>
        <dbReference type="RuleBase" id="RU003357"/>
    </source>
</evidence>
<evidence type="ECO:0000256" key="10">
    <source>
        <dbReference type="PROSITE-ProRule" id="PRU01360"/>
    </source>
</evidence>
<gene>
    <name evidence="15" type="ORF">KHU32_14160</name>
</gene>
<dbReference type="SUPFAM" id="SSF56935">
    <property type="entry name" value="Porins"/>
    <property type="match status" value="1"/>
</dbReference>
<organism evidence="15 16">
    <name type="scientific">Roseococcus pinisoli</name>
    <dbReference type="NCBI Taxonomy" id="2835040"/>
    <lineage>
        <taxon>Bacteria</taxon>
        <taxon>Pseudomonadati</taxon>
        <taxon>Pseudomonadota</taxon>
        <taxon>Alphaproteobacteria</taxon>
        <taxon>Acetobacterales</taxon>
        <taxon>Roseomonadaceae</taxon>
        <taxon>Roseococcus</taxon>
    </lineage>
</organism>
<feature type="signal peptide" evidence="12">
    <location>
        <begin position="1"/>
        <end position="19"/>
    </location>
</feature>
<dbReference type="InterPro" id="IPR036942">
    <property type="entry name" value="Beta-barrel_TonB_sf"/>
</dbReference>
<dbReference type="Pfam" id="PF00593">
    <property type="entry name" value="TonB_dep_Rec_b-barrel"/>
    <property type="match status" value="1"/>
</dbReference>
<dbReference type="InterPro" id="IPR039426">
    <property type="entry name" value="TonB-dep_rcpt-like"/>
</dbReference>
<keyword evidence="2 10" id="KW-0813">Transport</keyword>
<evidence type="ECO:0000256" key="7">
    <source>
        <dbReference type="ARBA" id="ARBA00023136"/>
    </source>
</evidence>
<dbReference type="Pfam" id="PF07715">
    <property type="entry name" value="Plug"/>
    <property type="match status" value="1"/>
</dbReference>
<proteinExistence type="inferred from homology"/>
<dbReference type="Gene3D" id="2.40.170.20">
    <property type="entry name" value="TonB-dependent receptor, beta-barrel domain"/>
    <property type="match status" value="1"/>
</dbReference>